<dbReference type="Gene3D" id="1.25.40.20">
    <property type="entry name" value="Ankyrin repeat-containing domain"/>
    <property type="match status" value="1"/>
</dbReference>
<dbReference type="InterPro" id="IPR002110">
    <property type="entry name" value="Ankyrin_rpt"/>
</dbReference>
<evidence type="ECO:0000313" key="3">
    <source>
        <dbReference type="Proteomes" id="UP001172684"/>
    </source>
</evidence>
<evidence type="ECO:0000313" key="2">
    <source>
        <dbReference type="EMBL" id="KAJ9668581.1"/>
    </source>
</evidence>
<dbReference type="Pfam" id="PF13857">
    <property type="entry name" value="Ank_5"/>
    <property type="match status" value="1"/>
</dbReference>
<keyword evidence="3" id="KW-1185">Reference proteome</keyword>
<accession>A0ABQ9P1U3</accession>
<dbReference type="SUPFAM" id="SSF48403">
    <property type="entry name" value="Ankyrin repeat"/>
    <property type="match status" value="1"/>
</dbReference>
<dbReference type="EMBL" id="JAPDRL010000006">
    <property type="protein sequence ID" value="KAJ9668581.1"/>
    <property type="molecule type" value="Genomic_DNA"/>
</dbReference>
<evidence type="ECO:0008006" key="4">
    <source>
        <dbReference type="Google" id="ProtNLM"/>
    </source>
</evidence>
<name>A0ABQ9P1U3_9PEZI</name>
<organism evidence="2 3">
    <name type="scientific">Coniosporium apollinis</name>
    <dbReference type="NCBI Taxonomy" id="61459"/>
    <lineage>
        <taxon>Eukaryota</taxon>
        <taxon>Fungi</taxon>
        <taxon>Dikarya</taxon>
        <taxon>Ascomycota</taxon>
        <taxon>Pezizomycotina</taxon>
        <taxon>Dothideomycetes</taxon>
        <taxon>Dothideomycetes incertae sedis</taxon>
        <taxon>Coniosporium</taxon>
    </lineage>
</organism>
<reference evidence="2" key="1">
    <citation type="submission" date="2022-10" db="EMBL/GenBank/DDBJ databases">
        <title>Culturing micro-colonial fungi from biological soil crusts in the Mojave desert and describing Neophaeococcomyces mojavensis, and introducing the new genera and species Taxawa tesnikishii.</title>
        <authorList>
            <person name="Kurbessoian T."/>
            <person name="Stajich J.E."/>
        </authorList>
    </citation>
    <scope>NUCLEOTIDE SEQUENCE</scope>
    <source>
        <strain evidence="2">TK_1</strain>
    </source>
</reference>
<dbReference type="Proteomes" id="UP001172684">
    <property type="component" value="Unassembled WGS sequence"/>
</dbReference>
<evidence type="ECO:0000256" key="1">
    <source>
        <dbReference type="SAM" id="MobiDB-lite"/>
    </source>
</evidence>
<protein>
    <recommendedName>
        <fullName evidence="4">Ankyrin repeat protein</fullName>
    </recommendedName>
</protein>
<proteinExistence type="predicted"/>
<gene>
    <name evidence="2" type="ORF">H2201_001223</name>
</gene>
<comment type="caution">
    <text evidence="2">The sequence shown here is derived from an EMBL/GenBank/DDBJ whole genome shotgun (WGS) entry which is preliminary data.</text>
</comment>
<dbReference type="InterPro" id="IPR036770">
    <property type="entry name" value="Ankyrin_rpt-contain_sf"/>
</dbReference>
<feature type="compositionally biased region" description="Low complexity" evidence="1">
    <location>
        <begin position="133"/>
        <end position="143"/>
    </location>
</feature>
<sequence length="233" mass="25093">MSNQQPAPTISRLLNLVPDSPEQVLSLLSAHPHLASEQDAHGYSLLHAAASYSHLPLLRALVQTYNASPNIADEDNETPLFVVESPAVAECLVAELGANLSWRNDEDQTAEEKIEAEGDWPLVAAYLRSAAGGSDASASAPAATVPSENGADGVRVPPPLPPNVRIDMSTVEESSIDEAEAPDPEFRRRIEELAARDDFQGEEGQRQLRELVTEAVTGLTADGQSRDVRRRVD</sequence>
<feature type="region of interest" description="Disordered" evidence="1">
    <location>
        <begin position="133"/>
        <end position="162"/>
    </location>
</feature>